<protein>
    <submittedName>
        <fullName evidence="2">Retrovirus-related Pol polyprotein from transposon TNT 1-94</fullName>
    </submittedName>
</protein>
<comment type="caution">
    <text evidence="2">The sequence shown here is derived from an EMBL/GenBank/DDBJ whole genome shotgun (WGS) entry which is preliminary data.</text>
</comment>
<proteinExistence type="predicted"/>
<name>A0A5D3BG45_CUCMM</name>
<evidence type="ECO:0000313" key="3">
    <source>
        <dbReference type="Proteomes" id="UP000321947"/>
    </source>
</evidence>
<dbReference type="InterPro" id="IPR013103">
    <property type="entry name" value="RVT_2"/>
</dbReference>
<gene>
    <name evidence="2" type="ORF">E5676_scaffold369G00190</name>
</gene>
<dbReference type="Proteomes" id="UP000321947">
    <property type="component" value="Unassembled WGS sequence"/>
</dbReference>
<dbReference type="Pfam" id="PF07727">
    <property type="entry name" value="RVT_2"/>
    <property type="match status" value="1"/>
</dbReference>
<sequence>MDVKSVFLNGYITEEVYIVQSKGFEDPAYPNHVYKLKEALYGLKQAPRAWIWYSFDTTIMLVGYCDDDWIGCADDRKSTSGESEATRFKFDSSSSAFKASFSSESSLFLQSYNLQGCLHGVYKKQTYRHPSTTMNPPSSFVPSSRSKVKRIKMAPARVGSSKKGKLLRSVWGNHPRNISHIMCLLQRRFIDNYLTLRKTCKTQTVLENLGAQNVEASPVRNAKASAMPPPMDADHNVGTSSIPLPTPIQHGFCSPLQGQRVISTKARRQKLPLNVPFVLSMGSLFT</sequence>
<accession>A0A5D3BG45</accession>
<dbReference type="EMBL" id="SSTD01018348">
    <property type="protein sequence ID" value="TYJ98066.1"/>
    <property type="molecule type" value="Genomic_DNA"/>
</dbReference>
<evidence type="ECO:0000259" key="1">
    <source>
        <dbReference type="Pfam" id="PF07727"/>
    </source>
</evidence>
<evidence type="ECO:0000313" key="2">
    <source>
        <dbReference type="EMBL" id="TYJ98066.1"/>
    </source>
</evidence>
<organism evidence="2 3">
    <name type="scientific">Cucumis melo var. makuwa</name>
    <name type="common">Oriental melon</name>
    <dbReference type="NCBI Taxonomy" id="1194695"/>
    <lineage>
        <taxon>Eukaryota</taxon>
        <taxon>Viridiplantae</taxon>
        <taxon>Streptophyta</taxon>
        <taxon>Embryophyta</taxon>
        <taxon>Tracheophyta</taxon>
        <taxon>Spermatophyta</taxon>
        <taxon>Magnoliopsida</taxon>
        <taxon>eudicotyledons</taxon>
        <taxon>Gunneridae</taxon>
        <taxon>Pentapetalae</taxon>
        <taxon>rosids</taxon>
        <taxon>fabids</taxon>
        <taxon>Cucurbitales</taxon>
        <taxon>Cucurbitaceae</taxon>
        <taxon>Benincaseae</taxon>
        <taxon>Cucumis</taxon>
    </lineage>
</organism>
<reference evidence="2 3" key="1">
    <citation type="submission" date="2019-08" db="EMBL/GenBank/DDBJ databases">
        <title>Draft genome sequences of two oriental melons (Cucumis melo L. var makuwa).</title>
        <authorList>
            <person name="Kwon S.-Y."/>
        </authorList>
    </citation>
    <scope>NUCLEOTIDE SEQUENCE [LARGE SCALE GENOMIC DNA]</scope>
    <source>
        <strain evidence="3">cv. Chang Bougi</strain>
        <tissue evidence="2">Leaf</tissue>
    </source>
</reference>
<feature type="domain" description="Reverse transcriptase Ty1/copia-type" evidence="1">
    <location>
        <begin position="1"/>
        <end position="51"/>
    </location>
</feature>
<dbReference type="AlphaFoldDB" id="A0A5D3BG45"/>